<evidence type="ECO:0000256" key="2">
    <source>
        <dbReference type="ARBA" id="ARBA00023015"/>
    </source>
</evidence>
<dbReference type="GO" id="GO:0003677">
    <property type="term" value="F:DNA binding"/>
    <property type="evidence" value="ECO:0007669"/>
    <property type="project" value="UniProtKB-KW"/>
</dbReference>
<reference evidence="8" key="2">
    <citation type="journal article" date="2021" name="PeerJ">
        <title>Extensive microbial diversity within the chicken gut microbiome revealed by metagenomics and culture.</title>
        <authorList>
            <person name="Gilroy R."/>
            <person name="Ravi A."/>
            <person name="Getino M."/>
            <person name="Pursley I."/>
            <person name="Horton D.L."/>
            <person name="Alikhan N.F."/>
            <person name="Baker D."/>
            <person name="Gharbi K."/>
            <person name="Hall N."/>
            <person name="Watson M."/>
            <person name="Adriaenssens E.M."/>
            <person name="Foster-Nyarko E."/>
            <person name="Jarju S."/>
            <person name="Secka A."/>
            <person name="Antonio M."/>
            <person name="Oren A."/>
            <person name="Chaudhuri R.R."/>
            <person name="La Ragione R."/>
            <person name="Hildebrand F."/>
            <person name="Pallen M.J."/>
        </authorList>
    </citation>
    <scope>NUCLEOTIDE SEQUENCE</scope>
    <source>
        <strain evidence="8">ChiHecec3B27-6122</strain>
    </source>
</reference>
<comment type="caution">
    <text evidence="8">The sequence shown here is derived from an EMBL/GenBank/DDBJ whole genome shotgun (WGS) entry which is preliminary data.</text>
</comment>
<keyword evidence="3" id="KW-0731">Sigma factor</keyword>
<dbReference type="InterPro" id="IPR039425">
    <property type="entry name" value="RNA_pol_sigma-70-like"/>
</dbReference>
<gene>
    <name evidence="8" type="ORF">IAD42_11340</name>
</gene>
<keyword evidence="4" id="KW-0238">DNA-binding</keyword>
<dbReference type="InterPro" id="IPR013324">
    <property type="entry name" value="RNA_pol_sigma_r3/r4-like"/>
</dbReference>
<dbReference type="Gene3D" id="1.10.1740.10">
    <property type="match status" value="1"/>
</dbReference>
<feature type="domain" description="RNA polymerase sigma-70 region 2" evidence="6">
    <location>
        <begin position="10"/>
        <end position="75"/>
    </location>
</feature>
<dbReference type="SUPFAM" id="SSF88946">
    <property type="entry name" value="Sigma2 domain of RNA polymerase sigma factors"/>
    <property type="match status" value="1"/>
</dbReference>
<dbReference type="Gene3D" id="1.10.10.10">
    <property type="entry name" value="Winged helix-like DNA-binding domain superfamily/Winged helix DNA-binding domain"/>
    <property type="match status" value="1"/>
</dbReference>
<evidence type="ECO:0000313" key="8">
    <source>
        <dbReference type="EMBL" id="HIS98558.1"/>
    </source>
</evidence>
<proteinExistence type="inferred from homology"/>
<dbReference type="AlphaFoldDB" id="A0A9D1G7E2"/>
<evidence type="ECO:0000259" key="6">
    <source>
        <dbReference type="Pfam" id="PF04542"/>
    </source>
</evidence>
<dbReference type="InterPro" id="IPR007630">
    <property type="entry name" value="RNA_pol_sigma70_r4"/>
</dbReference>
<reference evidence="8" key="1">
    <citation type="submission" date="2020-10" db="EMBL/GenBank/DDBJ databases">
        <authorList>
            <person name="Gilroy R."/>
        </authorList>
    </citation>
    <scope>NUCLEOTIDE SEQUENCE</scope>
    <source>
        <strain evidence="8">ChiHecec3B27-6122</strain>
    </source>
</reference>
<evidence type="ECO:0000256" key="3">
    <source>
        <dbReference type="ARBA" id="ARBA00023082"/>
    </source>
</evidence>
<dbReference type="SUPFAM" id="SSF88659">
    <property type="entry name" value="Sigma3 and sigma4 domains of RNA polymerase sigma factors"/>
    <property type="match status" value="1"/>
</dbReference>
<comment type="similarity">
    <text evidence="1">Belongs to the sigma-70 factor family. ECF subfamily.</text>
</comment>
<accession>A0A9D1G7E2</accession>
<feature type="domain" description="RNA polymerase sigma-70 region 4" evidence="7">
    <location>
        <begin position="108"/>
        <end position="156"/>
    </location>
</feature>
<dbReference type="PANTHER" id="PTHR43133:SF62">
    <property type="entry name" value="RNA POLYMERASE SIGMA FACTOR SIGZ"/>
    <property type="match status" value="1"/>
</dbReference>
<evidence type="ECO:0000259" key="7">
    <source>
        <dbReference type="Pfam" id="PF04545"/>
    </source>
</evidence>
<dbReference type="NCBIfam" id="TIGR02937">
    <property type="entry name" value="sigma70-ECF"/>
    <property type="match status" value="1"/>
</dbReference>
<dbReference type="EMBL" id="DVJS01000277">
    <property type="protein sequence ID" value="HIS98558.1"/>
    <property type="molecule type" value="Genomic_DNA"/>
</dbReference>
<dbReference type="GO" id="GO:0006352">
    <property type="term" value="P:DNA-templated transcription initiation"/>
    <property type="evidence" value="ECO:0007669"/>
    <property type="project" value="InterPro"/>
</dbReference>
<protein>
    <submittedName>
        <fullName evidence="8">Sigma-70 family RNA polymerase sigma factor</fullName>
    </submittedName>
</protein>
<dbReference type="Pfam" id="PF04545">
    <property type="entry name" value="Sigma70_r4"/>
    <property type="match status" value="1"/>
</dbReference>
<name>A0A9D1G7E2_9FIRM</name>
<sequence length="160" mass="18570">MTEGQRERVYLEYREKVAAYVGSRVSDVHTAEDLVSSVFLKVYQNLDSFDESRASLSTWIYTITRNTVINHFRLQKPSYELDEGMDSRAEGVEEELINRDMLERLAGALGRLEQRERDLIILYYCERRSLKEIAQEMGISYSGAKLIHRRALGSLRLMIA</sequence>
<dbReference type="PANTHER" id="PTHR43133">
    <property type="entry name" value="RNA POLYMERASE ECF-TYPE SIGMA FACTO"/>
    <property type="match status" value="1"/>
</dbReference>
<dbReference type="InterPro" id="IPR036388">
    <property type="entry name" value="WH-like_DNA-bd_sf"/>
</dbReference>
<evidence type="ECO:0000313" key="9">
    <source>
        <dbReference type="Proteomes" id="UP000886876"/>
    </source>
</evidence>
<dbReference type="CDD" id="cd06171">
    <property type="entry name" value="Sigma70_r4"/>
    <property type="match status" value="1"/>
</dbReference>
<evidence type="ECO:0000256" key="4">
    <source>
        <dbReference type="ARBA" id="ARBA00023125"/>
    </source>
</evidence>
<dbReference type="InterPro" id="IPR007627">
    <property type="entry name" value="RNA_pol_sigma70_r2"/>
</dbReference>
<dbReference type="Proteomes" id="UP000886876">
    <property type="component" value="Unassembled WGS sequence"/>
</dbReference>
<keyword evidence="5" id="KW-0804">Transcription</keyword>
<dbReference type="InterPro" id="IPR014284">
    <property type="entry name" value="RNA_pol_sigma-70_dom"/>
</dbReference>
<dbReference type="InterPro" id="IPR013325">
    <property type="entry name" value="RNA_pol_sigma_r2"/>
</dbReference>
<evidence type="ECO:0000256" key="1">
    <source>
        <dbReference type="ARBA" id="ARBA00010641"/>
    </source>
</evidence>
<evidence type="ECO:0000256" key="5">
    <source>
        <dbReference type="ARBA" id="ARBA00023163"/>
    </source>
</evidence>
<organism evidence="8 9">
    <name type="scientific">Candidatus Scatomorpha pullistercoris</name>
    <dbReference type="NCBI Taxonomy" id="2840929"/>
    <lineage>
        <taxon>Bacteria</taxon>
        <taxon>Bacillati</taxon>
        <taxon>Bacillota</taxon>
        <taxon>Clostridia</taxon>
        <taxon>Eubacteriales</taxon>
        <taxon>Candidatus Scatomorpha</taxon>
    </lineage>
</organism>
<keyword evidence="2" id="KW-0805">Transcription regulation</keyword>
<dbReference type="Pfam" id="PF04542">
    <property type="entry name" value="Sigma70_r2"/>
    <property type="match status" value="1"/>
</dbReference>
<dbReference type="GO" id="GO:0016987">
    <property type="term" value="F:sigma factor activity"/>
    <property type="evidence" value="ECO:0007669"/>
    <property type="project" value="UniProtKB-KW"/>
</dbReference>